<protein>
    <recommendedName>
        <fullName evidence="3">DUF1996 domain-containing protein</fullName>
    </recommendedName>
</protein>
<evidence type="ECO:0000313" key="5">
    <source>
        <dbReference type="Proteomes" id="UP000756132"/>
    </source>
</evidence>
<dbReference type="RefSeq" id="XP_047761599.1">
    <property type="nucleotide sequence ID" value="XM_047905277.1"/>
</dbReference>
<evidence type="ECO:0000313" key="4">
    <source>
        <dbReference type="EMBL" id="UJO17233.1"/>
    </source>
</evidence>
<dbReference type="Pfam" id="PF09362">
    <property type="entry name" value="DUF1996"/>
    <property type="match status" value="1"/>
</dbReference>
<evidence type="ECO:0000256" key="2">
    <source>
        <dbReference type="SAM" id="SignalP"/>
    </source>
</evidence>
<feature type="region of interest" description="Disordered" evidence="1">
    <location>
        <begin position="467"/>
        <end position="488"/>
    </location>
</feature>
<dbReference type="PANTHER" id="PTHR43662">
    <property type="match status" value="1"/>
</dbReference>
<keyword evidence="5" id="KW-1185">Reference proteome</keyword>
<dbReference type="EMBL" id="CP090167">
    <property type="protein sequence ID" value="UJO17233.1"/>
    <property type="molecule type" value="Genomic_DNA"/>
</dbReference>
<reference evidence="4" key="1">
    <citation type="submission" date="2021-12" db="EMBL/GenBank/DDBJ databases">
        <authorList>
            <person name="Zaccaron A."/>
            <person name="Stergiopoulos I."/>
        </authorList>
    </citation>
    <scope>NUCLEOTIDE SEQUENCE</scope>
    <source>
        <strain evidence="4">Race5_Kim</strain>
    </source>
</reference>
<feature type="compositionally biased region" description="Low complexity" evidence="1">
    <location>
        <begin position="409"/>
        <end position="430"/>
    </location>
</feature>
<evidence type="ECO:0000256" key="1">
    <source>
        <dbReference type="SAM" id="MobiDB-lite"/>
    </source>
</evidence>
<dbReference type="InterPro" id="IPR018535">
    <property type="entry name" value="DUF1996"/>
</dbReference>
<proteinExistence type="predicted"/>
<name>A0A9Q8P8K9_PASFU</name>
<dbReference type="Proteomes" id="UP000756132">
    <property type="component" value="Chromosome 5"/>
</dbReference>
<feature type="chain" id="PRO_5040222190" description="DUF1996 domain-containing protein" evidence="2">
    <location>
        <begin position="21"/>
        <end position="488"/>
    </location>
</feature>
<dbReference type="GeneID" id="71986007"/>
<accession>A0A9Q8P8K9</accession>
<dbReference type="PANTHER" id="PTHR43662:SF12">
    <property type="entry name" value="DUF1996 DOMAIN-CONTAINING PROTEIN-RELATED"/>
    <property type="match status" value="1"/>
</dbReference>
<dbReference type="OrthoDB" id="74764at2759"/>
<feature type="signal peptide" evidence="2">
    <location>
        <begin position="1"/>
        <end position="20"/>
    </location>
</feature>
<sequence length="488" mass="50936">MKYSMKFVASATALLSTAQGYQTSQFVVYTPGGDDQVVERADAITNPGQLSGHVHQVFGASNFGPELSYEALQKSSCTTISSASGDSVFHDKSSYWHPAGFMESSNGTGYVRVPTNGHKIYYRDVGNAADLKADPFEFPAGFRMIAGDMTMRAANSDVLHQTITEWICHGNGQNKGDKGGMPSGFTDCASYPGLNAAIHFPHCWNGKDFDQSKPSAHVSYPEGDVQGGPCPSSHPHRLPHIFMENQFDIHSVVDQVKPGTFVLSQGDSTGFGFHADFFNGWDSGAIPDLFDNCPQGEWGNTDIGTCAAFKAGSAKGAACKLKSSFDENVNTPGDALPGCNPIVSTNPAPKMAVAALGMATTDCSAAGGSSSSSSGGSSNGASSGGSSNGSSNGSSSGGSGYNGDDDDTSSSSTAAAPPAYNVPSSSSSSTTLAVAYTPSPVIQIETEGANNYVYETVYKTVYAREAAPTPARHGHHAQHLRRHAKKHV</sequence>
<dbReference type="KEGG" id="ffu:CLAFUR5_06129"/>
<gene>
    <name evidence="4" type="ORF">CLAFUR5_06129</name>
</gene>
<dbReference type="OMA" id="EYGGQCY"/>
<keyword evidence="2" id="KW-0732">Signal</keyword>
<dbReference type="AlphaFoldDB" id="A0A9Q8P8K9"/>
<feature type="compositionally biased region" description="Basic residues" evidence="1">
    <location>
        <begin position="472"/>
        <end position="488"/>
    </location>
</feature>
<feature type="region of interest" description="Disordered" evidence="1">
    <location>
        <begin position="367"/>
        <end position="430"/>
    </location>
</feature>
<evidence type="ECO:0000259" key="3">
    <source>
        <dbReference type="Pfam" id="PF09362"/>
    </source>
</evidence>
<feature type="domain" description="DUF1996" evidence="3">
    <location>
        <begin position="42"/>
        <end position="281"/>
    </location>
</feature>
<feature type="compositionally biased region" description="Low complexity" evidence="1">
    <location>
        <begin position="367"/>
        <end position="381"/>
    </location>
</feature>
<reference evidence="4" key="2">
    <citation type="journal article" date="2022" name="Microb. Genom.">
        <title>A chromosome-scale genome assembly of the tomato pathogen Cladosporium fulvum reveals a compartmentalized genome architecture and the presence of a dispensable chromosome.</title>
        <authorList>
            <person name="Zaccaron A.Z."/>
            <person name="Chen L.H."/>
            <person name="Samaras A."/>
            <person name="Stergiopoulos I."/>
        </authorList>
    </citation>
    <scope>NUCLEOTIDE SEQUENCE</scope>
    <source>
        <strain evidence="4">Race5_Kim</strain>
    </source>
</reference>
<organism evidence="4 5">
    <name type="scientific">Passalora fulva</name>
    <name type="common">Tomato leaf mold</name>
    <name type="synonym">Cladosporium fulvum</name>
    <dbReference type="NCBI Taxonomy" id="5499"/>
    <lineage>
        <taxon>Eukaryota</taxon>
        <taxon>Fungi</taxon>
        <taxon>Dikarya</taxon>
        <taxon>Ascomycota</taxon>
        <taxon>Pezizomycotina</taxon>
        <taxon>Dothideomycetes</taxon>
        <taxon>Dothideomycetidae</taxon>
        <taxon>Mycosphaerellales</taxon>
        <taxon>Mycosphaerellaceae</taxon>
        <taxon>Fulvia</taxon>
    </lineage>
</organism>